<evidence type="ECO:0000313" key="2">
    <source>
        <dbReference type="Proteomes" id="UP000178700"/>
    </source>
</evidence>
<proteinExistence type="predicted"/>
<name>A0A1F6V9G7_9BACT</name>
<dbReference type="AlphaFoldDB" id="A0A1F6V9G7"/>
<gene>
    <name evidence="1" type="ORF">A2642_03425</name>
</gene>
<evidence type="ECO:0000313" key="1">
    <source>
        <dbReference type="EMBL" id="OGI66199.1"/>
    </source>
</evidence>
<protein>
    <submittedName>
        <fullName evidence="1">Uncharacterized protein</fullName>
    </submittedName>
</protein>
<organism evidence="1 2">
    <name type="scientific">Candidatus Nomurabacteria bacterium RIFCSPHIGHO2_01_FULL_39_10</name>
    <dbReference type="NCBI Taxonomy" id="1801733"/>
    <lineage>
        <taxon>Bacteria</taxon>
        <taxon>Candidatus Nomuraibacteriota</taxon>
    </lineage>
</organism>
<sequence>MHNITLYLARVIDKNTQQTAGYHSSCHYSLPWPGVGTGKSQFSEWDVTKEKDWHLQDLASKVNMFLSQHFSQAKIDIEIDENACTRWIEPYVSTLCHPGDDLKLLEYLSFPIKENSSPRIIAP</sequence>
<dbReference type="Proteomes" id="UP000178700">
    <property type="component" value="Unassembled WGS sequence"/>
</dbReference>
<dbReference type="EMBL" id="MFTJ01000015">
    <property type="protein sequence ID" value="OGI66199.1"/>
    <property type="molecule type" value="Genomic_DNA"/>
</dbReference>
<reference evidence="1 2" key="1">
    <citation type="journal article" date="2016" name="Nat. Commun.">
        <title>Thousands of microbial genomes shed light on interconnected biogeochemical processes in an aquifer system.</title>
        <authorList>
            <person name="Anantharaman K."/>
            <person name="Brown C.T."/>
            <person name="Hug L.A."/>
            <person name="Sharon I."/>
            <person name="Castelle C.J."/>
            <person name="Probst A.J."/>
            <person name="Thomas B.C."/>
            <person name="Singh A."/>
            <person name="Wilkins M.J."/>
            <person name="Karaoz U."/>
            <person name="Brodie E.L."/>
            <person name="Williams K.H."/>
            <person name="Hubbard S.S."/>
            <person name="Banfield J.F."/>
        </authorList>
    </citation>
    <scope>NUCLEOTIDE SEQUENCE [LARGE SCALE GENOMIC DNA]</scope>
</reference>
<accession>A0A1F6V9G7</accession>
<comment type="caution">
    <text evidence="1">The sequence shown here is derived from an EMBL/GenBank/DDBJ whole genome shotgun (WGS) entry which is preliminary data.</text>
</comment>